<evidence type="ECO:0000313" key="3">
    <source>
        <dbReference type="Proteomes" id="UP000002498"/>
    </source>
</evidence>
<protein>
    <submittedName>
        <fullName evidence="2">Uncharacterized protein</fullName>
    </submittedName>
</protein>
<feature type="compositionally biased region" description="Low complexity" evidence="1">
    <location>
        <begin position="15"/>
        <end position="29"/>
    </location>
</feature>
<dbReference type="KEGG" id="maj:MAA_07637"/>
<feature type="compositionally biased region" description="Polar residues" evidence="1">
    <location>
        <begin position="1"/>
        <end position="14"/>
    </location>
</feature>
<dbReference type="RefSeq" id="XP_007823826.1">
    <property type="nucleotide sequence ID" value="XM_007825635.1"/>
</dbReference>
<dbReference type="HOGENOM" id="CLU_117724_0_0_1"/>
<accession>E9F5T8</accession>
<dbReference type="EMBL" id="ADNJ02000001">
    <property type="protein sequence ID" value="EFY96824.1"/>
    <property type="molecule type" value="Genomic_DNA"/>
</dbReference>
<dbReference type="GeneID" id="19261923"/>
<dbReference type="AlphaFoldDB" id="E9F5T8"/>
<comment type="caution">
    <text evidence="2">The sequence shown here is derived from an EMBL/GenBank/DDBJ whole genome shotgun (WGS) entry which is preliminary data.</text>
</comment>
<feature type="compositionally biased region" description="Basic and acidic residues" evidence="1">
    <location>
        <begin position="33"/>
        <end position="59"/>
    </location>
</feature>
<feature type="region of interest" description="Disordered" evidence="1">
    <location>
        <begin position="1"/>
        <end position="59"/>
    </location>
</feature>
<keyword evidence="3" id="KW-1185">Reference proteome</keyword>
<dbReference type="OrthoDB" id="5372011at2759"/>
<reference evidence="2 3" key="1">
    <citation type="journal article" date="2011" name="PLoS Genet.">
        <title>Genome sequencing and comparative transcriptomics of the model entomopathogenic fungi Metarhizium anisopliae and M. acridum.</title>
        <authorList>
            <person name="Gao Q."/>
            <person name="Jin K."/>
            <person name="Ying S.H."/>
            <person name="Zhang Y."/>
            <person name="Xiao G."/>
            <person name="Shang Y."/>
            <person name="Duan Z."/>
            <person name="Hu X."/>
            <person name="Xie X.Q."/>
            <person name="Zhou G."/>
            <person name="Peng G."/>
            <person name="Luo Z."/>
            <person name="Huang W."/>
            <person name="Wang B."/>
            <person name="Fang W."/>
            <person name="Wang S."/>
            <person name="Zhong Y."/>
            <person name="Ma L.J."/>
            <person name="St Leger R.J."/>
            <person name="Zhao G.P."/>
            <person name="Pei Y."/>
            <person name="Feng M.G."/>
            <person name="Xia Y."/>
            <person name="Wang C."/>
        </authorList>
    </citation>
    <scope>NUCLEOTIDE SEQUENCE [LARGE SCALE GENOMIC DNA]</scope>
    <source>
        <strain evidence="3">ARSEF 23 / ATCC MYA-3075</strain>
    </source>
</reference>
<evidence type="ECO:0000256" key="1">
    <source>
        <dbReference type="SAM" id="MobiDB-lite"/>
    </source>
</evidence>
<name>E9F5T8_METRA</name>
<proteinExistence type="predicted"/>
<dbReference type="Proteomes" id="UP000002498">
    <property type="component" value="Unassembled WGS sequence"/>
</dbReference>
<organism evidence="2 3">
    <name type="scientific">Metarhizium robertsii (strain ARSEF 23 / ATCC MYA-3075)</name>
    <name type="common">Metarhizium anisopliae (strain ARSEF 23)</name>
    <dbReference type="NCBI Taxonomy" id="655844"/>
    <lineage>
        <taxon>Eukaryota</taxon>
        <taxon>Fungi</taxon>
        <taxon>Dikarya</taxon>
        <taxon>Ascomycota</taxon>
        <taxon>Pezizomycotina</taxon>
        <taxon>Sordariomycetes</taxon>
        <taxon>Hypocreomycetidae</taxon>
        <taxon>Hypocreales</taxon>
        <taxon>Clavicipitaceae</taxon>
        <taxon>Metarhizium</taxon>
    </lineage>
</organism>
<reference evidence="2 3" key="2">
    <citation type="journal article" date="2014" name="Proc. Natl. Acad. Sci. U.S.A.">
        <title>Trajectory and genomic determinants of fungal-pathogen speciation and host adaptation.</title>
        <authorList>
            <person name="Hu X."/>
            <person name="Xiao G."/>
            <person name="Zheng P."/>
            <person name="Shang Y."/>
            <person name="Su Y."/>
            <person name="Zhang X."/>
            <person name="Liu X."/>
            <person name="Zhan S."/>
            <person name="St Leger R.J."/>
            <person name="Wang C."/>
        </authorList>
    </citation>
    <scope>GENOME REANNOTATION</scope>
    <source>
        <strain evidence="3">ARSEF 23 / ATCC MYA-3075</strain>
    </source>
</reference>
<gene>
    <name evidence="2" type="ORF">MAA_07637</name>
</gene>
<evidence type="ECO:0000313" key="2">
    <source>
        <dbReference type="EMBL" id="EFY96824.1"/>
    </source>
</evidence>
<feature type="region of interest" description="Disordered" evidence="1">
    <location>
        <begin position="164"/>
        <end position="188"/>
    </location>
</feature>
<sequence length="188" mass="21219">MSTTTPSRSTYHNPTGSASRTAAAAAAGAECTPEMRDRQARGKDPYKDSDSDYDDGPERRVRLGRGCVRVFRRARQRERKAGEIADARRVKTEPFEDKERRGFALSVLDSPESLMMYALSAGDVGPPSFQVSTSRECLADGAQSVPGQRLRFTAMLCGFEERRKGKEVVAGRERERERDKERERERRR</sequence>